<reference evidence="1" key="1">
    <citation type="submission" date="2020-06" db="EMBL/GenBank/DDBJ databases">
        <title>Whole Genome Sequence of Bradyrhizobium sp. Strain 1S1.</title>
        <authorList>
            <person name="Bromfield E.S.P."/>
            <person name="Cloutier S."/>
        </authorList>
    </citation>
    <scope>NUCLEOTIDE SEQUENCE [LARGE SCALE GENOMIC DNA]</scope>
    <source>
        <strain evidence="1">1S1</strain>
    </source>
</reference>
<sequence length="221" mass="22851">MIKAMPKTFPIRLEVEEIALGPVLRKLNDMPGIVDLHLDLGHGGQGAGRKQLEEAAAKARNGESAEELTVKLLLEGPKHISEISAALGGNKTRAYGAVHQLRKKGLAEAGANKGVHQLTAQARAQLGGAVPALPAPDVKHGPVGRASPGSGNILLRAALEAGPVSPADLRKHMAAKGMSPKSVAGVLDRAKRGGLIKKNGSGYELTAKGHKIEMMGAAHNG</sequence>
<name>A0A973W4X1_9BRAD</name>
<proteinExistence type="predicted"/>
<protein>
    <submittedName>
        <fullName evidence="1">Uncharacterized protein</fullName>
    </submittedName>
</protein>
<gene>
    <name evidence="1" type="ORF">HAP48_032700</name>
</gene>
<dbReference type="EMBL" id="JAAOLE020000001">
    <property type="protein sequence ID" value="NVI47632.1"/>
    <property type="molecule type" value="Genomic_DNA"/>
</dbReference>
<accession>A0A973W4X1</accession>
<organism evidence="1">
    <name type="scientific">Bradyrhizobium septentrionale</name>
    <dbReference type="NCBI Taxonomy" id="1404411"/>
    <lineage>
        <taxon>Bacteria</taxon>
        <taxon>Pseudomonadati</taxon>
        <taxon>Pseudomonadota</taxon>
        <taxon>Alphaproteobacteria</taxon>
        <taxon>Hyphomicrobiales</taxon>
        <taxon>Nitrobacteraceae</taxon>
        <taxon>Bradyrhizobium</taxon>
    </lineage>
</organism>
<evidence type="ECO:0000313" key="1">
    <source>
        <dbReference type="EMBL" id="NVI47632.1"/>
    </source>
</evidence>
<dbReference type="AlphaFoldDB" id="A0A973W4X1"/>
<comment type="caution">
    <text evidence="1">The sequence shown here is derived from an EMBL/GenBank/DDBJ whole genome shotgun (WGS) entry which is preliminary data.</text>
</comment>